<dbReference type="HOGENOM" id="CLU_038085_2_0_6"/>
<dbReference type="PANTHER" id="PTHR11060:SF0">
    <property type="entry name" value="PROTEIN MEMO1"/>
    <property type="match status" value="1"/>
</dbReference>
<dbReference type="OrthoDB" id="9782820at2"/>
<evidence type="ECO:0000256" key="1">
    <source>
        <dbReference type="ARBA" id="ARBA00006315"/>
    </source>
</evidence>
<dbReference type="STRING" id="349521.HCH_05946"/>
<dbReference type="KEGG" id="hch:HCH_05946"/>
<dbReference type="PANTHER" id="PTHR11060">
    <property type="entry name" value="PROTEIN MEMO1"/>
    <property type="match status" value="1"/>
</dbReference>
<protein>
    <recommendedName>
        <fullName evidence="2">MEMO1 family protein HCH_05946</fullName>
    </recommendedName>
</protein>
<comment type="similarity">
    <text evidence="1 2">Belongs to the MEMO1 family.</text>
</comment>
<accession>Q2S9S7</accession>
<reference evidence="3 4" key="1">
    <citation type="journal article" date="2005" name="Nucleic Acids Res.">
        <title>Genomic blueprint of Hahella chejuensis, a marine microbe producing an algicidal agent.</title>
        <authorList>
            <person name="Jeong H."/>
            <person name="Yim J.H."/>
            <person name="Lee C."/>
            <person name="Choi S.-H."/>
            <person name="Park Y.K."/>
            <person name="Yoon S.H."/>
            <person name="Hur C.-G."/>
            <person name="Kang H.-Y."/>
            <person name="Kim D."/>
            <person name="Lee H.H."/>
            <person name="Park K.H."/>
            <person name="Park S.-H."/>
            <person name="Park H.-S."/>
            <person name="Lee H.K."/>
            <person name="Oh T.K."/>
            <person name="Kim J.F."/>
        </authorList>
    </citation>
    <scope>NUCLEOTIDE SEQUENCE [LARGE SCALE GENOMIC DNA]</scope>
    <source>
        <strain evidence="3 4">KCTC 2396</strain>
    </source>
</reference>
<name>Q2S9S7_HAHCH</name>
<evidence type="ECO:0000313" key="3">
    <source>
        <dbReference type="EMBL" id="ABC32597.1"/>
    </source>
</evidence>
<dbReference type="Pfam" id="PF01875">
    <property type="entry name" value="Memo"/>
    <property type="match status" value="1"/>
</dbReference>
<dbReference type="GO" id="GO:0051213">
    <property type="term" value="F:dioxygenase activity"/>
    <property type="evidence" value="ECO:0007669"/>
    <property type="project" value="UniProtKB-KW"/>
</dbReference>
<dbReference type="HAMAP" id="MF_00055">
    <property type="entry name" value="MEMO1"/>
    <property type="match status" value="1"/>
</dbReference>
<dbReference type="NCBIfam" id="TIGR04336">
    <property type="entry name" value="AmmeMemoSam_B"/>
    <property type="match status" value="1"/>
</dbReference>
<dbReference type="Gene3D" id="3.40.830.10">
    <property type="entry name" value="LigB-like"/>
    <property type="match status" value="1"/>
</dbReference>
<keyword evidence="3" id="KW-0560">Oxidoreductase</keyword>
<sequence>MFVRKPAVSGLFYPANAEDLSETVSRYIATSPSFDHSPKAIIAPHAGYVYSGAIAGVAYSALHNSAKRISKVVLLGPSHRVGFRGIAAPSSDAFSTPLGAIAIDADNLVKLASLPQVVTLDSAHAQEHSLEVHLPFLQQCLDCFELTPLVIGDADAELVAEVLELLWGGDETLIVISTDLSHYHDYSTALEIDAATTRKILAFQYDLTGDRACGCRGVNGLLLLAGRKGMHISCLAQANSGDTAGDKARVVGYASYALY</sequence>
<keyword evidence="3" id="KW-0223">Dioxygenase</keyword>
<dbReference type="Proteomes" id="UP000000238">
    <property type="component" value="Chromosome"/>
</dbReference>
<gene>
    <name evidence="3" type="ordered locus">HCH_05946</name>
</gene>
<evidence type="ECO:0000256" key="2">
    <source>
        <dbReference type="HAMAP-Rule" id="MF_00055"/>
    </source>
</evidence>
<proteinExistence type="inferred from homology"/>
<dbReference type="eggNOG" id="COG1355">
    <property type="taxonomic scope" value="Bacteria"/>
</dbReference>
<evidence type="ECO:0000313" key="4">
    <source>
        <dbReference type="Proteomes" id="UP000000238"/>
    </source>
</evidence>
<dbReference type="AlphaFoldDB" id="Q2S9S7"/>
<dbReference type="InterPro" id="IPR002737">
    <property type="entry name" value="MEMO1_fam"/>
</dbReference>
<dbReference type="CDD" id="cd07361">
    <property type="entry name" value="MEMO_like"/>
    <property type="match status" value="1"/>
</dbReference>
<keyword evidence="4" id="KW-1185">Reference proteome</keyword>
<dbReference type="RefSeq" id="WP_011399655.1">
    <property type="nucleotide sequence ID" value="NC_007645.1"/>
</dbReference>
<dbReference type="EMBL" id="CP000155">
    <property type="protein sequence ID" value="ABC32597.1"/>
    <property type="molecule type" value="Genomic_DNA"/>
</dbReference>
<organism evidence="3 4">
    <name type="scientific">Hahella chejuensis (strain KCTC 2396)</name>
    <dbReference type="NCBI Taxonomy" id="349521"/>
    <lineage>
        <taxon>Bacteria</taxon>
        <taxon>Pseudomonadati</taxon>
        <taxon>Pseudomonadota</taxon>
        <taxon>Gammaproteobacteria</taxon>
        <taxon>Oceanospirillales</taxon>
        <taxon>Hahellaceae</taxon>
        <taxon>Hahella</taxon>
    </lineage>
</organism>